<dbReference type="Proteomes" id="UP000184300">
    <property type="component" value="Unassembled WGS sequence"/>
</dbReference>
<accession>A0A1L9V9Y2</accession>
<dbReference type="EMBL" id="KV878909">
    <property type="protein sequence ID" value="OJJ80737.1"/>
    <property type="molecule type" value="Genomic_DNA"/>
</dbReference>
<dbReference type="SUPFAM" id="SSF55729">
    <property type="entry name" value="Acyl-CoA N-acyltransferases (Nat)"/>
    <property type="match status" value="1"/>
</dbReference>
<evidence type="ECO:0008006" key="3">
    <source>
        <dbReference type="Google" id="ProtNLM"/>
    </source>
</evidence>
<organism evidence="1 2">
    <name type="scientific">Aspergillus glaucus CBS 516.65</name>
    <dbReference type="NCBI Taxonomy" id="1160497"/>
    <lineage>
        <taxon>Eukaryota</taxon>
        <taxon>Fungi</taxon>
        <taxon>Dikarya</taxon>
        <taxon>Ascomycota</taxon>
        <taxon>Pezizomycotina</taxon>
        <taxon>Eurotiomycetes</taxon>
        <taxon>Eurotiomycetidae</taxon>
        <taxon>Eurotiales</taxon>
        <taxon>Aspergillaceae</taxon>
        <taxon>Aspergillus</taxon>
        <taxon>Aspergillus subgen. Aspergillus</taxon>
    </lineage>
</organism>
<dbReference type="AlphaFoldDB" id="A0A1L9V9Y2"/>
<reference evidence="2" key="1">
    <citation type="journal article" date="2017" name="Genome Biol.">
        <title>Comparative genomics reveals high biological diversity and specific adaptations in the industrially and medically important fungal genus Aspergillus.</title>
        <authorList>
            <person name="de Vries R.P."/>
            <person name="Riley R."/>
            <person name="Wiebenga A."/>
            <person name="Aguilar-Osorio G."/>
            <person name="Amillis S."/>
            <person name="Uchima C.A."/>
            <person name="Anderluh G."/>
            <person name="Asadollahi M."/>
            <person name="Askin M."/>
            <person name="Barry K."/>
            <person name="Battaglia E."/>
            <person name="Bayram O."/>
            <person name="Benocci T."/>
            <person name="Braus-Stromeyer S.A."/>
            <person name="Caldana C."/>
            <person name="Canovas D."/>
            <person name="Cerqueira G.C."/>
            <person name="Chen F."/>
            <person name="Chen W."/>
            <person name="Choi C."/>
            <person name="Clum A."/>
            <person name="Dos Santos R.A."/>
            <person name="Damasio A.R."/>
            <person name="Diallinas G."/>
            <person name="Emri T."/>
            <person name="Fekete E."/>
            <person name="Flipphi M."/>
            <person name="Freyberg S."/>
            <person name="Gallo A."/>
            <person name="Gournas C."/>
            <person name="Habgood R."/>
            <person name="Hainaut M."/>
            <person name="Harispe M.L."/>
            <person name="Henrissat B."/>
            <person name="Hilden K.S."/>
            <person name="Hope R."/>
            <person name="Hossain A."/>
            <person name="Karabika E."/>
            <person name="Karaffa L."/>
            <person name="Karanyi Z."/>
            <person name="Krasevec N."/>
            <person name="Kuo A."/>
            <person name="Kusch H."/>
            <person name="LaButti K."/>
            <person name="Lagendijk E.L."/>
            <person name="Lapidus A."/>
            <person name="Levasseur A."/>
            <person name="Lindquist E."/>
            <person name="Lipzen A."/>
            <person name="Logrieco A.F."/>
            <person name="MacCabe A."/>
            <person name="Maekelae M.R."/>
            <person name="Malavazi I."/>
            <person name="Melin P."/>
            <person name="Meyer V."/>
            <person name="Mielnichuk N."/>
            <person name="Miskei M."/>
            <person name="Molnar A.P."/>
            <person name="Mule G."/>
            <person name="Ngan C.Y."/>
            <person name="Orejas M."/>
            <person name="Orosz E."/>
            <person name="Ouedraogo J.P."/>
            <person name="Overkamp K.M."/>
            <person name="Park H.-S."/>
            <person name="Perrone G."/>
            <person name="Piumi F."/>
            <person name="Punt P.J."/>
            <person name="Ram A.F."/>
            <person name="Ramon A."/>
            <person name="Rauscher S."/>
            <person name="Record E."/>
            <person name="Riano-Pachon D.M."/>
            <person name="Robert V."/>
            <person name="Roehrig J."/>
            <person name="Ruller R."/>
            <person name="Salamov A."/>
            <person name="Salih N.S."/>
            <person name="Samson R.A."/>
            <person name="Sandor E."/>
            <person name="Sanguinetti M."/>
            <person name="Schuetze T."/>
            <person name="Sepcic K."/>
            <person name="Shelest E."/>
            <person name="Sherlock G."/>
            <person name="Sophianopoulou V."/>
            <person name="Squina F.M."/>
            <person name="Sun H."/>
            <person name="Susca A."/>
            <person name="Todd R.B."/>
            <person name="Tsang A."/>
            <person name="Unkles S.E."/>
            <person name="van de Wiele N."/>
            <person name="van Rossen-Uffink D."/>
            <person name="Oliveira J.V."/>
            <person name="Vesth T.C."/>
            <person name="Visser J."/>
            <person name="Yu J.-H."/>
            <person name="Zhou M."/>
            <person name="Andersen M.R."/>
            <person name="Archer D.B."/>
            <person name="Baker S.E."/>
            <person name="Benoit I."/>
            <person name="Brakhage A.A."/>
            <person name="Braus G.H."/>
            <person name="Fischer R."/>
            <person name="Frisvad J.C."/>
            <person name="Goldman G.H."/>
            <person name="Houbraken J."/>
            <person name="Oakley B."/>
            <person name="Pocsi I."/>
            <person name="Scazzocchio C."/>
            <person name="Seiboth B."/>
            <person name="vanKuyk P.A."/>
            <person name="Wortman J."/>
            <person name="Dyer P.S."/>
            <person name="Grigoriev I.V."/>
        </authorList>
    </citation>
    <scope>NUCLEOTIDE SEQUENCE [LARGE SCALE GENOMIC DNA]</scope>
    <source>
        <strain evidence="2">CBS 516.65</strain>
    </source>
</reference>
<keyword evidence="2" id="KW-1185">Reference proteome</keyword>
<protein>
    <recommendedName>
        <fullName evidence="3">N-acetyltransferase domain-containing protein</fullName>
    </recommendedName>
</protein>
<evidence type="ECO:0000313" key="1">
    <source>
        <dbReference type="EMBL" id="OJJ80737.1"/>
    </source>
</evidence>
<proteinExistence type="predicted"/>
<evidence type="ECO:0000313" key="2">
    <source>
        <dbReference type="Proteomes" id="UP000184300"/>
    </source>
</evidence>
<dbReference type="RefSeq" id="XP_022397435.1">
    <property type="nucleotide sequence ID" value="XM_022542115.1"/>
</dbReference>
<dbReference type="InterPro" id="IPR016181">
    <property type="entry name" value="Acyl_CoA_acyltransferase"/>
</dbReference>
<dbReference type="GeneID" id="34458376"/>
<gene>
    <name evidence="1" type="ORF">ASPGLDRAFT_1501590</name>
</gene>
<name>A0A1L9V9Y2_ASPGL</name>
<dbReference type="OrthoDB" id="2019666at2759"/>
<dbReference type="STRING" id="1160497.A0A1L9V9Y2"/>
<dbReference type="VEuPathDB" id="FungiDB:ASPGLDRAFT_1501590"/>
<sequence>MCKQVLYEIFAGHQITEGMLDEAAKLFSEHYGIWGEHSHNPVTADGKFAGNVFACRWEHDHKIICWVTQLLVHKNYRQRGLATDILACLKSNKISDSYGIMSSHPASIMATASSFGFTIDGIDLDFVRINAKGIIRALPIPSVRDAKLRGLLFEEFDASTGLVCGAGTNFFVDHKEPEETLNSIPRTRKWYFGKLPEGHEYLLILKGRPR</sequence>